<gene>
    <name evidence="1" type="ORF">SAMN04490247_1245</name>
</gene>
<sequence>MNAKYMIIGFLLTLLIGGGVMTYSWFTAESEIKDDKVEEITASPYQLEEGEESKNVKEDYEALMSEAESRISSLEKQAMEDLNGDTSYMELYQKYRSAAKELEENTDQTFETLHQQLQEEGKTDEAAVLKQQYESQKEEWRQSIVEEVKDRM</sequence>
<proteinExistence type="predicted"/>
<reference evidence="2" key="1">
    <citation type="submission" date="2016-10" db="EMBL/GenBank/DDBJ databases">
        <authorList>
            <person name="Varghese N."/>
            <person name="Submissions S."/>
        </authorList>
    </citation>
    <scope>NUCLEOTIDE SEQUENCE [LARGE SCALE GENOMIC DNA]</scope>
    <source>
        <strain evidence="2">DSM 4771</strain>
    </source>
</reference>
<dbReference type="Proteomes" id="UP000199225">
    <property type="component" value="Unassembled WGS sequence"/>
</dbReference>
<evidence type="ECO:0000313" key="2">
    <source>
        <dbReference type="Proteomes" id="UP000199225"/>
    </source>
</evidence>
<name>A0A1G8S460_9BACI</name>
<evidence type="ECO:0000313" key="1">
    <source>
        <dbReference type="EMBL" id="SDJ24019.1"/>
    </source>
</evidence>
<organism evidence="1 2">
    <name type="scientific">Salimicrobium halophilum</name>
    <dbReference type="NCBI Taxonomy" id="86666"/>
    <lineage>
        <taxon>Bacteria</taxon>
        <taxon>Bacillati</taxon>
        <taxon>Bacillota</taxon>
        <taxon>Bacilli</taxon>
        <taxon>Bacillales</taxon>
        <taxon>Bacillaceae</taxon>
        <taxon>Salimicrobium</taxon>
    </lineage>
</organism>
<protein>
    <submittedName>
        <fullName evidence="1">Uncharacterized protein</fullName>
    </submittedName>
</protein>
<dbReference type="OrthoDB" id="2452361at2"/>
<dbReference type="RefSeq" id="WP_093193003.1">
    <property type="nucleotide sequence ID" value="NZ_FNEV01000003.1"/>
</dbReference>
<accession>A0A1G8S460</accession>
<dbReference type="STRING" id="86666.SAMN04490247_1245"/>
<dbReference type="AlphaFoldDB" id="A0A1G8S460"/>
<keyword evidence="2" id="KW-1185">Reference proteome</keyword>
<dbReference type="EMBL" id="FNEV01000003">
    <property type="protein sequence ID" value="SDJ24019.1"/>
    <property type="molecule type" value="Genomic_DNA"/>
</dbReference>